<keyword evidence="6" id="KW-0680">Restriction system</keyword>
<comment type="catalytic activity">
    <reaction evidence="7">
        <text>a 2'-deoxycytidine in DNA + S-adenosyl-L-methionine = an N(4)-methyl-2'-deoxycytidine in DNA + S-adenosyl-L-homocysteine + H(+)</text>
        <dbReference type="Rhea" id="RHEA:16857"/>
        <dbReference type="Rhea" id="RHEA-COMP:11369"/>
        <dbReference type="Rhea" id="RHEA-COMP:13674"/>
        <dbReference type="ChEBI" id="CHEBI:15378"/>
        <dbReference type="ChEBI" id="CHEBI:57856"/>
        <dbReference type="ChEBI" id="CHEBI:59789"/>
        <dbReference type="ChEBI" id="CHEBI:85452"/>
        <dbReference type="ChEBI" id="CHEBI:137933"/>
        <dbReference type="EC" id="2.1.1.113"/>
    </reaction>
</comment>
<dbReference type="AlphaFoldDB" id="A0A381VW69"/>
<name>A0A381VW69_9ZZZZ</name>
<dbReference type="InterPro" id="IPR029063">
    <property type="entry name" value="SAM-dependent_MTases_sf"/>
</dbReference>
<keyword evidence="4" id="KW-0808">Transferase</keyword>
<evidence type="ECO:0000256" key="1">
    <source>
        <dbReference type="ARBA" id="ARBA00010203"/>
    </source>
</evidence>
<comment type="similarity">
    <text evidence="1">Belongs to the N(4)/N(6)-methyltransferase family. N(4) subfamily.</text>
</comment>
<protein>
    <recommendedName>
        <fullName evidence="2">site-specific DNA-methyltransferase (cytosine-N(4)-specific)</fullName>
        <ecNumber evidence="2">2.1.1.113</ecNumber>
    </recommendedName>
</protein>
<keyword evidence="5" id="KW-0949">S-adenosyl-L-methionine</keyword>
<accession>A0A381VW69</accession>
<evidence type="ECO:0000256" key="6">
    <source>
        <dbReference type="ARBA" id="ARBA00022747"/>
    </source>
</evidence>
<evidence type="ECO:0000256" key="3">
    <source>
        <dbReference type="ARBA" id="ARBA00022603"/>
    </source>
</evidence>
<sequence>MNDELIQQVHDEWKDRGFPYYPTDENWRNHIYKQLVSFKRDTLVDRRIKVIGQSAHGLNLAWSFMEHAWGIKCGKMRTPIEIWNDEEHLKKGLSKILSGTFFQKKPAHKITESDMRSMLRRYSGTQMVSNFRPTAAAAMYDIFVDKDSPLEGTEAGTVWDPSMGYGGRLLGAIAAGVNYIGTDPCIPTYEGLKQIRDTYGHSHKSYSLLRQGSETYTPPEESLDFVFTSPPYFGWEAYGDEPEQSSIKFKTADVWKEKFLKQTIANAYRGLKTGKYLALNVANTKQYKTFEEDTVALAKEVGFEHADTWWLSLSTQQGGSAVATLDGDVTEKKQKQKYMGEYVRPDIPGRKFEPTFIFKK</sequence>
<evidence type="ECO:0000256" key="7">
    <source>
        <dbReference type="ARBA" id="ARBA00049120"/>
    </source>
</evidence>
<dbReference type="GO" id="GO:0003677">
    <property type="term" value="F:DNA binding"/>
    <property type="evidence" value="ECO:0007669"/>
    <property type="project" value="InterPro"/>
</dbReference>
<dbReference type="SUPFAM" id="SSF53335">
    <property type="entry name" value="S-adenosyl-L-methionine-dependent methyltransferases"/>
    <property type="match status" value="1"/>
</dbReference>
<evidence type="ECO:0000256" key="4">
    <source>
        <dbReference type="ARBA" id="ARBA00022679"/>
    </source>
</evidence>
<dbReference type="GO" id="GO:0009307">
    <property type="term" value="P:DNA restriction-modification system"/>
    <property type="evidence" value="ECO:0007669"/>
    <property type="project" value="UniProtKB-KW"/>
</dbReference>
<evidence type="ECO:0000256" key="5">
    <source>
        <dbReference type="ARBA" id="ARBA00022691"/>
    </source>
</evidence>
<reference evidence="8" key="1">
    <citation type="submission" date="2018-05" db="EMBL/GenBank/DDBJ databases">
        <authorList>
            <person name="Lanie J.A."/>
            <person name="Ng W.-L."/>
            <person name="Kazmierczak K.M."/>
            <person name="Andrzejewski T.M."/>
            <person name="Davidsen T.M."/>
            <person name="Wayne K.J."/>
            <person name="Tettelin H."/>
            <person name="Glass J.I."/>
            <person name="Rusch D."/>
            <person name="Podicherti R."/>
            <person name="Tsui H.-C.T."/>
            <person name="Winkler M.E."/>
        </authorList>
    </citation>
    <scope>NUCLEOTIDE SEQUENCE</scope>
</reference>
<dbReference type="EC" id="2.1.1.113" evidence="2"/>
<dbReference type="InterPro" id="IPR017985">
    <property type="entry name" value="MeTrfase_CN4_CS"/>
</dbReference>
<keyword evidence="3" id="KW-0489">Methyltransferase</keyword>
<dbReference type="EMBL" id="UINC01009967">
    <property type="protein sequence ID" value="SVA44524.1"/>
    <property type="molecule type" value="Genomic_DNA"/>
</dbReference>
<proteinExistence type="inferred from homology"/>
<dbReference type="GO" id="GO:0032259">
    <property type="term" value="P:methylation"/>
    <property type="evidence" value="ECO:0007669"/>
    <property type="project" value="UniProtKB-KW"/>
</dbReference>
<dbReference type="GO" id="GO:0015667">
    <property type="term" value="F:site-specific DNA-methyltransferase (cytosine-N4-specific) activity"/>
    <property type="evidence" value="ECO:0007669"/>
    <property type="project" value="UniProtKB-EC"/>
</dbReference>
<evidence type="ECO:0000256" key="2">
    <source>
        <dbReference type="ARBA" id="ARBA00012185"/>
    </source>
</evidence>
<organism evidence="8">
    <name type="scientific">marine metagenome</name>
    <dbReference type="NCBI Taxonomy" id="408172"/>
    <lineage>
        <taxon>unclassified sequences</taxon>
        <taxon>metagenomes</taxon>
        <taxon>ecological metagenomes</taxon>
    </lineage>
</organism>
<dbReference type="Gene3D" id="3.40.50.150">
    <property type="entry name" value="Vaccinia Virus protein VP39"/>
    <property type="match status" value="1"/>
</dbReference>
<dbReference type="PROSITE" id="PS00093">
    <property type="entry name" value="N4_MTASE"/>
    <property type="match status" value="1"/>
</dbReference>
<gene>
    <name evidence="8" type="ORF">METZ01_LOCUS97378</name>
</gene>
<evidence type="ECO:0000313" key="8">
    <source>
        <dbReference type="EMBL" id="SVA44524.1"/>
    </source>
</evidence>